<accession>A0A7R9MVL8</accession>
<keyword evidence="1" id="KW-0472">Membrane</keyword>
<feature type="non-terminal residue" evidence="2">
    <location>
        <position position="1"/>
    </location>
</feature>
<evidence type="ECO:0000313" key="3">
    <source>
        <dbReference type="Proteomes" id="UP000728032"/>
    </source>
</evidence>
<sequence>MIADTKSKVVALFVYLKKLSEKWFSHVLLLAFLILYACMGAWIFESVEGGYEKEQNAIVRQLRVPVDNLTDKLTKRLWNERLKYPLPGEGWQALDVDSRWDAFARKALAQFETQVSITCKQ</sequence>
<gene>
    <name evidence="2" type="ORF">ONB1V03_LOCUS23642</name>
</gene>
<evidence type="ECO:0000256" key="1">
    <source>
        <dbReference type="SAM" id="Phobius"/>
    </source>
</evidence>
<keyword evidence="1" id="KW-1133">Transmembrane helix</keyword>
<dbReference type="Gene3D" id="1.10.287.70">
    <property type="match status" value="1"/>
</dbReference>
<keyword evidence="1" id="KW-0812">Transmembrane</keyword>
<organism evidence="2">
    <name type="scientific">Oppiella nova</name>
    <dbReference type="NCBI Taxonomy" id="334625"/>
    <lineage>
        <taxon>Eukaryota</taxon>
        <taxon>Metazoa</taxon>
        <taxon>Ecdysozoa</taxon>
        <taxon>Arthropoda</taxon>
        <taxon>Chelicerata</taxon>
        <taxon>Arachnida</taxon>
        <taxon>Acari</taxon>
        <taxon>Acariformes</taxon>
        <taxon>Sarcoptiformes</taxon>
        <taxon>Oribatida</taxon>
        <taxon>Brachypylina</taxon>
        <taxon>Oppioidea</taxon>
        <taxon>Oppiidae</taxon>
        <taxon>Oppiella</taxon>
    </lineage>
</organism>
<dbReference type="Proteomes" id="UP000728032">
    <property type="component" value="Unassembled WGS sequence"/>
</dbReference>
<feature type="transmembrane region" description="Helical" evidence="1">
    <location>
        <begin position="23"/>
        <end position="44"/>
    </location>
</feature>
<name>A0A7R9MVL8_9ACAR</name>
<proteinExistence type="predicted"/>
<dbReference type="AlphaFoldDB" id="A0A7R9MVL8"/>
<protein>
    <submittedName>
        <fullName evidence="2">Uncharacterized protein</fullName>
    </submittedName>
</protein>
<keyword evidence="3" id="KW-1185">Reference proteome</keyword>
<dbReference type="EMBL" id="CAJPVJ010061637">
    <property type="protein sequence ID" value="CAG2184222.1"/>
    <property type="molecule type" value="Genomic_DNA"/>
</dbReference>
<evidence type="ECO:0000313" key="2">
    <source>
        <dbReference type="EMBL" id="CAD7668773.1"/>
    </source>
</evidence>
<dbReference type="EMBL" id="OC976462">
    <property type="protein sequence ID" value="CAD7668773.1"/>
    <property type="molecule type" value="Genomic_DNA"/>
</dbReference>
<reference evidence="2" key="1">
    <citation type="submission" date="2020-11" db="EMBL/GenBank/DDBJ databases">
        <authorList>
            <person name="Tran Van P."/>
        </authorList>
    </citation>
    <scope>NUCLEOTIDE SEQUENCE</scope>
</reference>
<dbReference type="OrthoDB" id="297496at2759"/>